<evidence type="ECO:0000313" key="2">
    <source>
        <dbReference type="Proteomes" id="UP000655225"/>
    </source>
</evidence>
<proteinExistence type="predicted"/>
<accession>A0A834Y9Y4</accession>
<evidence type="ECO:0008006" key="3">
    <source>
        <dbReference type="Google" id="ProtNLM"/>
    </source>
</evidence>
<keyword evidence="2" id="KW-1185">Reference proteome</keyword>
<protein>
    <recommendedName>
        <fullName evidence="3">Nudix hydrolase domain-containing protein</fullName>
    </recommendedName>
</protein>
<reference evidence="1 2" key="1">
    <citation type="submission" date="2020-04" db="EMBL/GenBank/DDBJ databases">
        <title>Plant Genome Project.</title>
        <authorList>
            <person name="Zhang R.-G."/>
        </authorList>
    </citation>
    <scope>NUCLEOTIDE SEQUENCE [LARGE SCALE GENOMIC DNA]</scope>
    <source>
        <strain evidence="1">YNK0</strain>
        <tissue evidence="1">Leaf</tissue>
    </source>
</reference>
<comment type="caution">
    <text evidence="1">The sequence shown here is derived from an EMBL/GenBank/DDBJ whole genome shotgun (WGS) entry which is preliminary data.</text>
</comment>
<sequence length="116" mass="13157">MDSITKLEKLEKKAYGDNLLERHELKESHILFVCRFRSIATKNAVKNFIKSSSSLSPHGITCKENLLKECEEEAGIPRLICILSNCTPLVQFVLNIHGYLLQLGCIAEVKMKDLRP</sequence>
<name>A0A834Y9Y4_TETSI</name>
<dbReference type="AlphaFoldDB" id="A0A834Y9Y4"/>
<evidence type="ECO:0000313" key="1">
    <source>
        <dbReference type="EMBL" id="KAF8369845.1"/>
    </source>
</evidence>
<organism evidence="1 2">
    <name type="scientific">Tetracentron sinense</name>
    <name type="common">Spur-leaf</name>
    <dbReference type="NCBI Taxonomy" id="13715"/>
    <lineage>
        <taxon>Eukaryota</taxon>
        <taxon>Viridiplantae</taxon>
        <taxon>Streptophyta</taxon>
        <taxon>Embryophyta</taxon>
        <taxon>Tracheophyta</taxon>
        <taxon>Spermatophyta</taxon>
        <taxon>Magnoliopsida</taxon>
        <taxon>Trochodendrales</taxon>
        <taxon>Trochodendraceae</taxon>
        <taxon>Tetracentron</taxon>
    </lineage>
</organism>
<dbReference type="EMBL" id="JABCRI010000454">
    <property type="protein sequence ID" value="KAF8369845.1"/>
    <property type="molecule type" value="Genomic_DNA"/>
</dbReference>
<gene>
    <name evidence="1" type="ORF">HHK36_032130</name>
</gene>
<dbReference type="Proteomes" id="UP000655225">
    <property type="component" value="Unassembled WGS sequence"/>
</dbReference>